<keyword evidence="3" id="KW-1185">Reference proteome</keyword>
<dbReference type="Gramene" id="KMS94919">
    <property type="protein sequence ID" value="KMS94919"/>
    <property type="gene ID" value="BVRB_014120"/>
</dbReference>
<accession>A0A0J8B1L9</accession>
<dbReference type="EMBL" id="KQ090674">
    <property type="protein sequence ID" value="KMS94919.1"/>
    <property type="molecule type" value="Genomic_DNA"/>
</dbReference>
<proteinExistence type="predicted"/>
<dbReference type="Proteomes" id="UP000035740">
    <property type="component" value="Unassembled WGS sequence"/>
</dbReference>
<evidence type="ECO:0000313" key="2">
    <source>
        <dbReference type="EMBL" id="KMS94919.1"/>
    </source>
</evidence>
<dbReference type="AlphaFoldDB" id="A0A0J8B1L9"/>
<feature type="compositionally biased region" description="Basic and acidic residues" evidence="1">
    <location>
        <begin position="43"/>
        <end position="60"/>
    </location>
</feature>
<gene>
    <name evidence="2" type="ORF">BVRB_014120</name>
</gene>
<name>A0A0J8B1L9_BETVV</name>
<sequence>MSHGFSHKSIDDPSNGTYSCSEYPYCELGPNCEGIHCYSGRSDESKTVEFDGDKENEGKQGESVTEVIVISDDDEDLQAKGKLKQTPSGKPSSSSIIKKKEKKFDDDVSDAESCC</sequence>
<evidence type="ECO:0000256" key="1">
    <source>
        <dbReference type="SAM" id="MobiDB-lite"/>
    </source>
</evidence>
<reference evidence="2 3" key="1">
    <citation type="journal article" date="2014" name="Nature">
        <title>The genome of the recently domesticated crop plant sugar beet (Beta vulgaris).</title>
        <authorList>
            <person name="Dohm J.C."/>
            <person name="Minoche A.E."/>
            <person name="Holtgrawe D."/>
            <person name="Capella-Gutierrez S."/>
            <person name="Zakrzewski F."/>
            <person name="Tafer H."/>
            <person name="Rupp O."/>
            <person name="Sorensen T.R."/>
            <person name="Stracke R."/>
            <person name="Reinhardt R."/>
            <person name="Goesmann A."/>
            <person name="Kraft T."/>
            <person name="Schulz B."/>
            <person name="Stadler P.F."/>
            <person name="Schmidt T."/>
            <person name="Gabaldon T."/>
            <person name="Lehrach H."/>
            <person name="Weisshaar B."/>
            <person name="Himmelbauer H."/>
        </authorList>
    </citation>
    <scope>NUCLEOTIDE SEQUENCE [LARGE SCALE GENOMIC DNA]</scope>
    <source>
        <tissue evidence="2">Taproot</tissue>
    </source>
</reference>
<evidence type="ECO:0000313" key="3">
    <source>
        <dbReference type="Proteomes" id="UP000035740"/>
    </source>
</evidence>
<organism evidence="2 3">
    <name type="scientific">Beta vulgaris subsp. vulgaris</name>
    <name type="common">Beet</name>
    <dbReference type="NCBI Taxonomy" id="3555"/>
    <lineage>
        <taxon>Eukaryota</taxon>
        <taxon>Viridiplantae</taxon>
        <taxon>Streptophyta</taxon>
        <taxon>Embryophyta</taxon>
        <taxon>Tracheophyta</taxon>
        <taxon>Spermatophyta</taxon>
        <taxon>Magnoliopsida</taxon>
        <taxon>eudicotyledons</taxon>
        <taxon>Gunneridae</taxon>
        <taxon>Pentapetalae</taxon>
        <taxon>Caryophyllales</taxon>
        <taxon>Chenopodiaceae</taxon>
        <taxon>Betoideae</taxon>
        <taxon>Beta</taxon>
    </lineage>
</organism>
<protein>
    <submittedName>
        <fullName evidence="2">Uncharacterized protein</fullName>
    </submittedName>
</protein>
<feature type="region of interest" description="Disordered" evidence="1">
    <location>
        <begin position="43"/>
        <end position="115"/>
    </location>
</feature>